<accession>A0A8J6DGN8</accession>
<feature type="compositionally biased region" description="Basic and acidic residues" evidence="1">
    <location>
        <begin position="396"/>
        <end position="412"/>
    </location>
</feature>
<protein>
    <submittedName>
        <fullName evidence="2">Migration and invasion-inhibitory protein</fullName>
    </submittedName>
</protein>
<evidence type="ECO:0000313" key="2">
    <source>
        <dbReference type="EMBL" id="KAG8505613.1"/>
    </source>
</evidence>
<keyword evidence="3" id="KW-1185">Reference proteome</keyword>
<sequence>MGETEDLVQLRRLNLELLRQLWAGQEAVRRAVAQAASESSLDSSSGGNSDMPLSRETSLTSLRTSCPEETHPGDPRDVSWPCGGSSGESSLPSSSCQHWVSPGQPRPCSAALVTSSDSSESQLSTEQDGEGPQEAQALRTPARRSGLSKSTVTFCKDSPVPERNWRLRPYLGYDWIAGSLDSRSPVTSKPEAFFAELRSFRDAHQEECVCGPRWACVGGRPRRITSVYCYRVNRRLFLVPSDPGVPCRLCRTPRGQRGPETLVRPAQVRVSVPLSVLDPPHRHHIHRRKSFDASDTLALPRHCLLGWDVFPPKSEKSSAPRSLDLWSCIPAEAQHPKLSAAGPPCLVWAWGSLGAGLSAPVPRGRAWAGGVSVQAPSPHPDRVPGRHHSLPAAPPSREEIPDSELQREYGWN</sequence>
<dbReference type="GO" id="GO:0030336">
    <property type="term" value="P:negative regulation of cell migration"/>
    <property type="evidence" value="ECO:0007669"/>
    <property type="project" value="InterPro"/>
</dbReference>
<reference evidence="2" key="1">
    <citation type="journal article" date="2021" name="Evol. Appl.">
        <title>The genome of the Pyrenean desman and the effects of bottlenecks and inbreeding on the genomic landscape of an endangered species.</title>
        <authorList>
            <person name="Escoda L."/>
            <person name="Castresana J."/>
        </authorList>
    </citation>
    <scope>NUCLEOTIDE SEQUENCE</scope>
    <source>
        <strain evidence="2">IBE-C5619</strain>
    </source>
</reference>
<dbReference type="OrthoDB" id="10002384at2759"/>
<feature type="region of interest" description="Disordered" evidence="1">
    <location>
        <begin position="369"/>
        <end position="412"/>
    </location>
</feature>
<feature type="compositionally biased region" description="Low complexity" evidence="1">
    <location>
        <begin position="112"/>
        <end position="126"/>
    </location>
</feature>
<dbReference type="Proteomes" id="UP000700334">
    <property type="component" value="Unassembled WGS sequence"/>
</dbReference>
<evidence type="ECO:0000256" key="1">
    <source>
        <dbReference type="SAM" id="MobiDB-lite"/>
    </source>
</evidence>
<dbReference type="InterPro" id="IPR031466">
    <property type="entry name" value="MIIP"/>
</dbReference>
<gene>
    <name evidence="2" type="ORF">J0S82_016358</name>
</gene>
<dbReference type="EMBL" id="JAGFMF010012255">
    <property type="protein sequence ID" value="KAG8505613.1"/>
    <property type="molecule type" value="Genomic_DNA"/>
</dbReference>
<dbReference type="PANTHER" id="PTHR34831:SF1">
    <property type="entry name" value="MIGRATION AND INVASION-INHIBITORY PROTEIN"/>
    <property type="match status" value="1"/>
</dbReference>
<dbReference type="GO" id="GO:0010972">
    <property type="term" value="P:negative regulation of G2/M transition of mitotic cell cycle"/>
    <property type="evidence" value="ECO:0007669"/>
    <property type="project" value="InterPro"/>
</dbReference>
<dbReference type="PANTHER" id="PTHR34831">
    <property type="entry name" value="MIGRATION AND INVASION-INHIBITORY PROTEIN"/>
    <property type="match status" value="1"/>
</dbReference>
<evidence type="ECO:0000313" key="3">
    <source>
        <dbReference type="Proteomes" id="UP000700334"/>
    </source>
</evidence>
<comment type="caution">
    <text evidence="2">The sequence shown here is derived from an EMBL/GenBank/DDBJ whole genome shotgun (WGS) entry which is preliminary data.</text>
</comment>
<name>A0A8J6DGN8_GALPY</name>
<dbReference type="Pfam" id="PF15734">
    <property type="entry name" value="MIIP"/>
    <property type="match status" value="1"/>
</dbReference>
<feature type="region of interest" description="Disordered" evidence="1">
    <location>
        <begin position="32"/>
        <end position="150"/>
    </location>
</feature>
<proteinExistence type="predicted"/>
<organism evidence="2 3">
    <name type="scientific">Galemys pyrenaicus</name>
    <name type="common">Iberian desman</name>
    <name type="synonym">Pyrenean desman</name>
    <dbReference type="NCBI Taxonomy" id="202257"/>
    <lineage>
        <taxon>Eukaryota</taxon>
        <taxon>Metazoa</taxon>
        <taxon>Chordata</taxon>
        <taxon>Craniata</taxon>
        <taxon>Vertebrata</taxon>
        <taxon>Euteleostomi</taxon>
        <taxon>Mammalia</taxon>
        <taxon>Eutheria</taxon>
        <taxon>Laurasiatheria</taxon>
        <taxon>Eulipotyphla</taxon>
        <taxon>Talpidae</taxon>
        <taxon>Galemys</taxon>
    </lineage>
</organism>
<feature type="compositionally biased region" description="Basic and acidic residues" evidence="1">
    <location>
        <begin position="66"/>
        <end position="77"/>
    </location>
</feature>
<feature type="compositionally biased region" description="Low complexity" evidence="1">
    <location>
        <begin position="32"/>
        <end position="65"/>
    </location>
</feature>
<dbReference type="AlphaFoldDB" id="A0A8J6DGN8"/>